<dbReference type="PANTHER" id="PTHR11668">
    <property type="entry name" value="SERINE/THREONINE PROTEIN PHOSPHATASE"/>
    <property type="match status" value="1"/>
</dbReference>
<comment type="caution">
    <text evidence="10">The sequence shown here is derived from an EMBL/GenBank/DDBJ whole genome shotgun (WGS) entry which is preliminary data.</text>
</comment>
<evidence type="ECO:0000256" key="8">
    <source>
        <dbReference type="RuleBase" id="RU004273"/>
    </source>
</evidence>
<comment type="catalytic activity">
    <reaction evidence="7 8">
        <text>O-phospho-L-threonyl-[protein] + H2O = L-threonyl-[protein] + phosphate</text>
        <dbReference type="Rhea" id="RHEA:47004"/>
        <dbReference type="Rhea" id="RHEA-COMP:11060"/>
        <dbReference type="Rhea" id="RHEA-COMP:11605"/>
        <dbReference type="ChEBI" id="CHEBI:15377"/>
        <dbReference type="ChEBI" id="CHEBI:30013"/>
        <dbReference type="ChEBI" id="CHEBI:43474"/>
        <dbReference type="ChEBI" id="CHEBI:61977"/>
        <dbReference type="EC" id="3.1.3.16"/>
    </reaction>
</comment>
<evidence type="ECO:0000256" key="2">
    <source>
        <dbReference type="ARBA" id="ARBA00022723"/>
    </source>
</evidence>
<sequence>MDPSGEDMLESEKPGPIFGWFPSFKRGYITNAIKEEYYQIVDNPKRLPFFLHPIVSREREFTISGKQSFFTPSIYLKDHVNVPRRIYLNFDTTNLAVGATGGLLIGLGTQHYFKTYGRLAQLTSQTWLKRVELGTATGVQRFAYGSIVATRIAKRALMGAVLFDLLKRNAEKERGKDDWMNPAFAGFFCGAAFGLRARGMNAIDGNDENPIDDILGRLLNMKLLDVNNRNRLAKFTLEEVRSVCREAEKCFLAESSLLELEAPIKVCGDIHGQYFDLLKLFQFGGLPPKTRYIFLGDFVDRGKNSLEVIMLLFALKAKYPKSFYMIRGNHESSPINRTYGFYSEIRRRFSPKDFVIVFERMNRAFDHVPLAAVIEKKIFCCHGGLSPYLKKLDQIRQSRRPSHIRSGWMTDLVWSDPDEDIQGWEKQNNPLHNPKHRGLGYLFGQKALEEFLDNNRLEKVCRAHECVSTGYRWQFEKQLVTGSPNF</sequence>
<evidence type="ECO:0000313" key="11">
    <source>
        <dbReference type="Proteomes" id="UP000198287"/>
    </source>
</evidence>
<dbReference type="Proteomes" id="UP000198287">
    <property type="component" value="Unassembled WGS sequence"/>
</dbReference>
<evidence type="ECO:0000256" key="5">
    <source>
        <dbReference type="ARBA" id="ARBA00023211"/>
    </source>
</evidence>
<dbReference type="Pfam" id="PF16891">
    <property type="entry name" value="STPPase_N"/>
    <property type="match status" value="1"/>
</dbReference>
<evidence type="ECO:0000256" key="7">
    <source>
        <dbReference type="ARBA" id="ARBA00048336"/>
    </source>
</evidence>
<accession>A0A226ELE7</accession>
<evidence type="ECO:0000256" key="3">
    <source>
        <dbReference type="ARBA" id="ARBA00022801"/>
    </source>
</evidence>
<dbReference type="GO" id="GO:0004722">
    <property type="term" value="F:protein serine/threonine phosphatase activity"/>
    <property type="evidence" value="ECO:0007669"/>
    <property type="project" value="UniProtKB-EC"/>
</dbReference>
<evidence type="ECO:0000256" key="6">
    <source>
        <dbReference type="ARBA" id="ARBA00047761"/>
    </source>
</evidence>
<keyword evidence="2" id="KW-0479">Metal-binding</keyword>
<dbReference type="GO" id="GO:0005634">
    <property type="term" value="C:nucleus"/>
    <property type="evidence" value="ECO:0007669"/>
    <property type="project" value="TreeGrafter"/>
</dbReference>
<comment type="cofactor">
    <cofactor evidence="1">
        <name>Mn(2+)</name>
        <dbReference type="ChEBI" id="CHEBI:29035"/>
    </cofactor>
</comment>
<dbReference type="STRING" id="158441.A0A226ELE7"/>
<evidence type="ECO:0000256" key="4">
    <source>
        <dbReference type="ARBA" id="ARBA00022912"/>
    </source>
</evidence>
<keyword evidence="3 8" id="KW-0378">Hydrolase</keyword>
<evidence type="ECO:0000259" key="9">
    <source>
        <dbReference type="PROSITE" id="PS00125"/>
    </source>
</evidence>
<feature type="domain" description="Serine/threonine specific protein phosphatases" evidence="9">
    <location>
        <begin position="326"/>
        <end position="331"/>
    </location>
</feature>
<dbReference type="PROSITE" id="PS00125">
    <property type="entry name" value="SER_THR_PHOSPHATASE"/>
    <property type="match status" value="1"/>
</dbReference>
<proteinExistence type="inferred from homology"/>
<dbReference type="PRINTS" id="PR00114">
    <property type="entry name" value="STPHPHTASE"/>
</dbReference>
<comment type="similarity">
    <text evidence="8">Belongs to the PPP phosphatase family.</text>
</comment>
<dbReference type="GO" id="GO:0046872">
    <property type="term" value="F:metal ion binding"/>
    <property type="evidence" value="ECO:0007669"/>
    <property type="project" value="UniProtKB-KW"/>
</dbReference>
<dbReference type="EC" id="3.1.3.16" evidence="8"/>
<dbReference type="AlphaFoldDB" id="A0A226ELE7"/>
<dbReference type="OrthoDB" id="1930084at2759"/>
<evidence type="ECO:0000256" key="1">
    <source>
        <dbReference type="ARBA" id="ARBA00001936"/>
    </source>
</evidence>
<dbReference type="SMART" id="SM00156">
    <property type="entry name" value="PP2Ac"/>
    <property type="match status" value="1"/>
</dbReference>
<dbReference type="InterPro" id="IPR029052">
    <property type="entry name" value="Metallo-depent_PP-like"/>
</dbReference>
<gene>
    <name evidence="10" type="ORF">Fcan01_07187</name>
</gene>
<dbReference type="GO" id="GO:0005737">
    <property type="term" value="C:cytoplasm"/>
    <property type="evidence" value="ECO:0007669"/>
    <property type="project" value="TreeGrafter"/>
</dbReference>
<dbReference type="PANTHER" id="PTHR11668:SF300">
    <property type="entry name" value="SERINE_THREONINE-PROTEIN PHOSPHATASE"/>
    <property type="match status" value="1"/>
</dbReference>
<keyword evidence="5" id="KW-0464">Manganese</keyword>
<evidence type="ECO:0000313" key="10">
    <source>
        <dbReference type="EMBL" id="OXA57957.1"/>
    </source>
</evidence>
<dbReference type="InterPro" id="IPR004843">
    <property type="entry name" value="Calcineurin-like_PHP"/>
</dbReference>
<dbReference type="Pfam" id="PF00149">
    <property type="entry name" value="Metallophos"/>
    <property type="match status" value="1"/>
</dbReference>
<comment type="catalytic activity">
    <reaction evidence="6">
        <text>O-phospho-L-seryl-[protein] + H2O = L-seryl-[protein] + phosphate</text>
        <dbReference type="Rhea" id="RHEA:20629"/>
        <dbReference type="Rhea" id="RHEA-COMP:9863"/>
        <dbReference type="Rhea" id="RHEA-COMP:11604"/>
        <dbReference type="ChEBI" id="CHEBI:15377"/>
        <dbReference type="ChEBI" id="CHEBI:29999"/>
        <dbReference type="ChEBI" id="CHEBI:43474"/>
        <dbReference type="ChEBI" id="CHEBI:83421"/>
        <dbReference type="EC" id="3.1.3.16"/>
    </reaction>
</comment>
<dbReference type="InterPro" id="IPR006186">
    <property type="entry name" value="Ser/Thr-sp_prot-phosphatase"/>
</dbReference>
<dbReference type="EMBL" id="LNIX01000003">
    <property type="protein sequence ID" value="OXA57957.1"/>
    <property type="molecule type" value="Genomic_DNA"/>
</dbReference>
<dbReference type="InterPro" id="IPR050341">
    <property type="entry name" value="PP1_catalytic_subunit"/>
</dbReference>
<dbReference type="SUPFAM" id="SSF56300">
    <property type="entry name" value="Metallo-dependent phosphatases"/>
    <property type="match status" value="1"/>
</dbReference>
<organism evidence="10 11">
    <name type="scientific">Folsomia candida</name>
    <name type="common">Springtail</name>
    <dbReference type="NCBI Taxonomy" id="158441"/>
    <lineage>
        <taxon>Eukaryota</taxon>
        <taxon>Metazoa</taxon>
        <taxon>Ecdysozoa</taxon>
        <taxon>Arthropoda</taxon>
        <taxon>Hexapoda</taxon>
        <taxon>Collembola</taxon>
        <taxon>Entomobryomorpha</taxon>
        <taxon>Isotomoidea</taxon>
        <taxon>Isotomidae</taxon>
        <taxon>Proisotominae</taxon>
        <taxon>Folsomia</taxon>
    </lineage>
</organism>
<keyword evidence="4" id="KW-0904">Protein phosphatase</keyword>
<dbReference type="InterPro" id="IPR031675">
    <property type="entry name" value="STPPase_N"/>
</dbReference>
<dbReference type="Gene3D" id="3.60.21.10">
    <property type="match status" value="1"/>
</dbReference>
<name>A0A226ELE7_FOLCA</name>
<keyword evidence="11" id="KW-1185">Reference proteome</keyword>
<reference evidence="10 11" key="1">
    <citation type="submission" date="2015-12" db="EMBL/GenBank/DDBJ databases">
        <title>The genome of Folsomia candida.</title>
        <authorList>
            <person name="Faddeeva A."/>
            <person name="Derks M.F."/>
            <person name="Anvar Y."/>
            <person name="Smit S."/>
            <person name="Van Straalen N."/>
            <person name="Roelofs D."/>
        </authorList>
    </citation>
    <scope>NUCLEOTIDE SEQUENCE [LARGE SCALE GENOMIC DNA]</scope>
    <source>
        <strain evidence="10 11">VU population</strain>
        <tissue evidence="10">Whole body</tissue>
    </source>
</reference>
<protein>
    <recommendedName>
        <fullName evidence="8">Serine/threonine-protein phosphatase</fullName>
        <ecNumber evidence="8">3.1.3.16</ecNumber>
    </recommendedName>
</protein>